<proteinExistence type="predicted"/>
<dbReference type="AlphaFoldDB" id="A0AAV8PZB2"/>
<sequence>MERSLVTACRQKAKGDGGPPTPPTALHSTTTCDGGSFVTVTSTVEGKQCSPIRIHAAKSGEEPSSNPPTFVRLCILSIPGFDHSSSNCEFNKDMNQIVGKEAESYLGKKQKE</sequence>
<gene>
    <name evidence="2" type="ORF">OPV22_030102</name>
</gene>
<protein>
    <submittedName>
        <fullName evidence="2">Uncharacterized protein</fullName>
    </submittedName>
</protein>
<accession>A0AAV8PZB2</accession>
<evidence type="ECO:0000313" key="2">
    <source>
        <dbReference type="EMBL" id="KAJ8467550.1"/>
    </source>
</evidence>
<organism evidence="2 3">
    <name type="scientific">Ensete ventricosum</name>
    <name type="common">Abyssinian banana</name>
    <name type="synonym">Musa ensete</name>
    <dbReference type="NCBI Taxonomy" id="4639"/>
    <lineage>
        <taxon>Eukaryota</taxon>
        <taxon>Viridiplantae</taxon>
        <taxon>Streptophyta</taxon>
        <taxon>Embryophyta</taxon>
        <taxon>Tracheophyta</taxon>
        <taxon>Spermatophyta</taxon>
        <taxon>Magnoliopsida</taxon>
        <taxon>Liliopsida</taxon>
        <taxon>Zingiberales</taxon>
        <taxon>Musaceae</taxon>
        <taxon>Ensete</taxon>
    </lineage>
</organism>
<reference evidence="2 3" key="1">
    <citation type="submission" date="2022-12" db="EMBL/GenBank/DDBJ databases">
        <title>Chromosome-scale assembly of the Ensete ventricosum genome.</title>
        <authorList>
            <person name="Dussert Y."/>
            <person name="Stocks J."/>
            <person name="Wendawek A."/>
            <person name="Woldeyes F."/>
            <person name="Nichols R.A."/>
            <person name="Borrell J.S."/>
        </authorList>
    </citation>
    <scope>NUCLEOTIDE SEQUENCE [LARGE SCALE GENOMIC DNA]</scope>
    <source>
        <strain evidence="3">cv. Maze</strain>
        <tissue evidence="2">Seeds</tissue>
    </source>
</reference>
<evidence type="ECO:0000313" key="3">
    <source>
        <dbReference type="Proteomes" id="UP001222027"/>
    </source>
</evidence>
<comment type="caution">
    <text evidence="2">The sequence shown here is derived from an EMBL/GenBank/DDBJ whole genome shotgun (WGS) entry which is preliminary data.</text>
</comment>
<evidence type="ECO:0000256" key="1">
    <source>
        <dbReference type="SAM" id="MobiDB-lite"/>
    </source>
</evidence>
<keyword evidence="3" id="KW-1185">Reference proteome</keyword>
<name>A0AAV8PZB2_ENSVE</name>
<feature type="region of interest" description="Disordered" evidence="1">
    <location>
        <begin position="1"/>
        <end position="32"/>
    </location>
</feature>
<dbReference type="EMBL" id="JAQQAF010000008">
    <property type="protein sequence ID" value="KAJ8467550.1"/>
    <property type="molecule type" value="Genomic_DNA"/>
</dbReference>
<dbReference type="Proteomes" id="UP001222027">
    <property type="component" value="Unassembled WGS sequence"/>
</dbReference>